<dbReference type="InterPro" id="IPR016032">
    <property type="entry name" value="Sig_transdc_resp-reg_C-effctor"/>
</dbReference>
<dbReference type="InterPro" id="IPR039420">
    <property type="entry name" value="WalR-like"/>
</dbReference>
<dbReference type="AlphaFoldDB" id="A0A239DUG2"/>
<dbReference type="GO" id="GO:0006355">
    <property type="term" value="P:regulation of DNA-templated transcription"/>
    <property type="evidence" value="ECO:0007669"/>
    <property type="project" value="InterPro"/>
</dbReference>
<organism evidence="3 4">
    <name type="scientific">Rhodococcoides kyotonense</name>
    <dbReference type="NCBI Taxonomy" id="398843"/>
    <lineage>
        <taxon>Bacteria</taxon>
        <taxon>Bacillati</taxon>
        <taxon>Actinomycetota</taxon>
        <taxon>Actinomycetes</taxon>
        <taxon>Mycobacteriales</taxon>
        <taxon>Nocardiaceae</taxon>
        <taxon>Rhodococcoides</taxon>
    </lineage>
</organism>
<dbReference type="SMART" id="SM00421">
    <property type="entry name" value="HTH_LUXR"/>
    <property type="match status" value="1"/>
</dbReference>
<keyword evidence="4" id="KW-1185">Reference proteome</keyword>
<dbReference type="PANTHER" id="PTHR43214">
    <property type="entry name" value="TWO-COMPONENT RESPONSE REGULATOR"/>
    <property type="match status" value="1"/>
</dbReference>
<dbReference type="OrthoDB" id="4456147at2"/>
<evidence type="ECO:0000259" key="2">
    <source>
        <dbReference type="PROSITE" id="PS50043"/>
    </source>
</evidence>
<evidence type="ECO:0000256" key="1">
    <source>
        <dbReference type="ARBA" id="ARBA00023125"/>
    </source>
</evidence>
<dbReference type="Proteomes" id="UP000198327">
    <property type="component" value="Unassembled WGS sequence"/>
</dbReference>
<protein>
    <submittedName>
        <fullName evidence="3">Regulatory protein, luxR family</fullName>
    </submittedName>
</protein>
<evidence type="ECO:0000313" key="4">
    <source>
        <dbReference type="Proteomes" id="UP000198327"/>
    </source>
</evidence>
<dbReference type="PANTHER" id="PTHR43214:SF43">
    <property type="entry name" value="TWO-COMPONENT RESPONSE REGULATOR"/>
    <property type="match status" value="1"/>
</dbReference>
<proteinExistence type="predicted"/>
<dbReference type="Gene3D" id="1.10.10.10">
    <property type="entry name" value="Winged helix-like DNA-binding domain superfamily/Winged helix DNA-binding domain"/>
    <property type="match status" value="1"/>
</dbReference>
<dbReference type="Pfam" id="PF00196">
    <property type="entry name" value="GerE"/>
    <property type="match status" value="1"/>
</dbReference>
<reference evidence="4" key="1">
    <citation type="submission" date="2017-06" db="EMBL/GenBank/DDBJ databases">
        <authorList>
            <person name="Varghese N."/>
            <person name="Submissions S."/>
        </authorList>
    </citation>
    <scope>NUCLEOTIDE SEQUENCE [LARGE SCALE GENOMIC DNA]</scope>
    <source>
        <strain evidence="4">JCM 23211</strain>
    </source>
</reference>
<dbReference type="GO" id="GO:0003677">
    <property type="term" value="F:DNA binding"/>
    <property type="evidence" value="ECO:0007669"/>
    <property type="project" value="UniProtKB-KW"/>
</dbReference>
<dbReference type="SUPFAM" id="SSF46894">
    <property type="entry name" value="C-terminal effector domain of the bipartite response regulators"/>
    <property type="match status" value="1"/>
</dbReference>
<dbReference type="InterPro" id="IPR036388">
    <property type="entry name" value="WH-like_DNA-bd_sf"/>
</dbReference>
<dbReference type="PRINTS" id="PR00038">
    <property type="entry name" value="HTHLUXR"/>
</dbReference>
<sequence>MVDSPDPIRRSAASSDRRAVLKNADYRRAFAVLERCDSANCLSDFKEQVVDALSVVFGFRDVSFFAGPTFQTTFVDRTPVVTGRTESMLTEYHDRWAHHDVFGTPTALRMLQTGGVASLDEVHAMGAVPSTASAYIHHFLTGTWSVEAAAAMRVDLYGMHTGLIGIFTGDEKQLGPVELATLRLVARQLSAVARNIPFVSCRGDFHDLTERQRDVVKLIAEGLSNAQIAATLSLAEDSVKKYVSRILATTGCQTRMELALLARS</sequence>
<dbReference type="CDD" id="cd06170">
    <property type="entry name" value="LuxR_C_like"/>
    <property type="match status" value="1"/>
</dbReference>
<dbReference type="EMBL" id="FZOW01000002">
    <property type="protein sequence ID" value="SNS35879.1"/>
    <property type="molecule type" value="Genomic_DNA"/>
</dbReference>
<feature type="domain" description="HTH luxR-type" evidence="2">
    <location>
        <begin position="201"/>
        <end position="264"/>
    </location>
</feature>
<evidence type="ECO:0000313" key="3">
    <source>
        <dbReference type="EMBL" id="SNS35879.1"/>
    </source>
</evidence>
<dbReference type="PROSITE" id="PS50043">
    <property type="entry name" value="HTH_LUXR_2"/>
    <property type="match status" value="1"/>
</dbReference>
<keyword evidence="1" id="KW-0238">DNA-binding</keyword>
<gene>
    <name evidence="3" type="ORF">SAMN05421642_10238</name>
</gene>
<accession>A0A239DUG2</accession>
<name>A0A239DUG2_9NOCA</name>
<dbReference type="InterPro" id="IPR000792">
    <property type="entry name" value="Tscrpt_reg_LuxR_C"/>
</dbReference>